<organism evidence="2 3">
    <name type="scientific">Paenibacillus hunanensis</name>
    <dbReference type="NCBI Taxonomy" id="539262"/>
    <lineage>
        <taxon>Bacteria</taxon>
        <taxon>Bacillati</taxon>
        <taxon>Bacillota</taxon>
        <taxon>Bacilli</taxon>
        <taxon>Bacillales</taxon>
        <taxon>Paenibacillaceae</taxon>
        <taxon>Paenibacillus</taxon>
    </lineage>
</organism>
<keyword evidence="1" id="KW-0472">Membrane</keyword>
<evidence type="ECO:0000313" key="3">
    <source>
        <dbReference type="Proteomes" id="UP001185028"/>
    </source>
</evidence>
<keyword evidence="1" id="KW-1133">Transmembrane helix</keyword>
<comment type="caution">
    <text evidence="2">The sequence shown here is derived from an EMBL/GenBank/DDBJ whole genome shotgun (WGS) entry which is preliminary data.</text>
</comment>
<dbReference type="Proteomes" id="UP001185028">
    <property type="component" value="Unassembled WGS sequence"/>
</dbReference>
<keyword evidence="1" id="KW-0812">Transmembrane</keyword>
<accession>A0ABU1IX73</accession>
<keyword evidence="3" id="KW-1185">Reference proteome</keyword>
<gene>
    <name evidence="2" type="ORF">JOC58_001177</name>
</gene>
<name>A0ABU1IX73_9BACL</name>
<feature type="transmembrane region" description="Helical" evidence="1">
    <location>
        <begin position="6"/>
        <end position="25"/>
    </location>
</feature>
<sequence length="34" mass="3995">MEKTNAWVFVLVTYVVAVALFLGMWKVSDLLFFR</sequence>
<protein>
    <submittedName>
        <fullName evidence="2">Uncharacterized protein</fullName>
    </submittedName>
</protein>
<evidence type="ECO:0000256" key="1">
    <source>
        <dbReference type="SAM" id="Phobius"/>
    </source>
</evidence>
<reference evidence="2 3" key="1">
    <citation type="submission" date="2023-07" db="EMBL/GenBank/DDBJ databases">
        <title>Genomic Encyclopedia of Type Strains, Phase IV (KMG-IV): sequencing the most valuable type-strain genomes for metagenomic binning, comparative biology and taxonomic classification.</title>
        <authorList>
            <person name="Goeker M."/>
        </authorList>
    </citation>
    <scope>NUCLEOTIDE SEQUENCE [LARGE SCALE GENOMIC DNA]</scope>
    <source>
        <strain evidence="2 3">DSM 22170</strain>
    </source>
</reference>
<evidence type="ECO:0000313" key="2">
    <source>
        <dbReference type="EMBL" id="MDR6243292.1"/>
    </source>
</evidence>
<proteinExistence type="predicted"/>
<dbReference type="EMBL" id="JAVDQH010000003">
    <property type="protein sequence ID" value="MDR6243292.1"/>
    <property type="molecule type" value="Genomic_DNA"/>
</dbReference>